<feature type="transmembrane region" description="Helical" evidence="6">
    <location>
        <begin position="154"/>
        <end position="172"/>
    </location>
</feature>
<keyword evidence="4 6" id="KW-1133">Transmembrane helix</keyword>
<dbReference type="GO" id="GO:0005886">
    <property type="term" value="C:plasma membrane"/>
    <property type="evidence" value="ECO:0007669"/>
    <property type="project" value="UniProtKB-SubCell"/>
</dbReference>
<dbReference type="PANTHER" id="PTHR33545:SF5">
    <property type="entry name" value="UPF0750 MEMBRANE PROTEIN YITT"/>
    <property type="match status" value="1"/>
</dbReference>
<evidence type="ECO:0000256" key="6">
    <source>
        <dbReference type="SAM" id="Phobius"/>
    </source>
</evidence>
<evidence type="ECO:0000256" key="1">
    <source>
        <dbReference type="ARBA" id="ARBA00004651"/>
    </source>
</evidence>
<accession>A0A212JLL1</accession>
<dbReference type="PIRSF" id="PIRSF006483">
    <property type="entry name" value="Membrane_protein_YitT"/>
    <property type="match status" value="1"/>
</dbReference>
<evidence type="ECO:0000313" key="8">
    <source>
        <dbReference type="EMBL" id="SBW00329.1"/>
    </source>
</evidence>
<evidence type="ECO:0000256" key="5">
    <source>
        <dbReference type="ARBA" id="ARBA00023136"/>
    </source>
</evidence>
<evidence type="ECO:0000256" key="3">
    <source>
        <dbReference type="ARBA" id="ARBA00022692"/>
    </source>
</evidence>
<feature type="transmembrane region" description="Helical" evidence="6">
    <location>
        <begin position="112"/>
        <end position="133"/>
    </location>
</feature>
<sequence>MPSLDFRKLSLSIPWNIFLLTVGGIIYAFGLKAFAVPHELISGGIFGVGMLIYYQTGWLTVAAWYAILCIPVVIIGWLGLSRRFVLYSLYATAVTTVAAEFIIYAAPVDNALLAAIAAGTTCGVGSGIMLRSLGSDGGLTIVSMVLYQKYNVKIGGFSLMFNIILFSFALVYRDLNTVLYSIILVYVISGIVDYSMEFTNQRKAVFIVSDTAEIISQEIMEKLRRGVTYLYTKGAYTNQERYMILVVVHNYQLKRLEELVYRLDPKAFIIIENTFNVLGRGFSERKIY</sequence>
<dbReference type="InterPro" id="IPR015867">
    <property type="entry name" value="N-reg_PII/ATP_PRibTrfase_C"/>
</dbReference>
<keyword evidence="3 6" id="KW-0812">Transmembrane</keyword>
<dbReference type="InterPro" id="IPR003740">
    <property type="entry name" value="YitT"/>
</dbReference>
<dbReference type="InterPro" id="IPR019264">
    <property type="entry name" value="DUF2179"/>
</dbReference>
<evidence type="ECO:0000256" key="2">
    <source>
        <dbReference type="ARBA" id="ARBA00022475"/>
    </source>
</evidence>
<dbReference type="AlphaFoldDB" id="A0A212JLL1"/>
<evidence type="ECO:0000259" key="7">
    <source>
        <dbReference type="Pfam" id="PF10035"/>
    </source>
</evidence>
<protein>
    <recommendedName>
        <fullName evidence="7">DUF2179 domain-containing protein</fullName>
    </recommendedName>
</protein>
<dbReference type="InterPro" id="IPR051461">
    <property type="entry name" value="UPF0750_membrane"/>
</dbReference>
<feature type="domain" description="DUF2179" evidence="7">
    <location>
        <begin position="225"/>
        <end position="279"/>
    </location>
</feature>
<feature type="transmembrane region" description="Helical" evidence="6">
    <location>
        <begin position="178"/>
        <end position="196"/>
    </location>
</feature>
<dbReference type="EMBL" id="FLUQ01000001">
    <property type="protein sequence ID" value="SBW00329.1"/>
    <property type="molecule type" value="Genomic_DNA"/>
</dbReference>
<feature type="transmembrane region" description="Helical" evidence="6">
    <location>
        <begin position="12"/>
        <end position="31"/>
    </location>
</feature>
<dbReference type="Gene3D" id="3.30.70.120">
    <property type="match status" value="1"/>
</dbReference>
<evidence type="ECO:0000256" key="4">
    <source>
        <dbReference type="ARBA" id="ARBA00022989"/>
    </source>
</evidence>
<feature type="transmembrane region" description="Helical" evidence="6">
    <location>
        <begin position="87"/>
        <end position="106"/>
    </location>
</feature>
<proteinExistence type="predicted"/>
<dbReference type="CDD" id="cd16380">
    <property type="entry name" value="YitT_C"/>
    <property type="match status" value="1"/>
</dbReference>
<reference evidence="8" key="1">
    <citation type="submission" date="2016-04" db="EMBL/GenBank/DDBJ databases">
        <authorList>
            <person name="Evans L.H."/>
            <person name="Alamgir A."/>
            <person name="Owens N."/>
            <person name="Weber N.D."/>
            <person name="Virtaneva K."/>
            <person name="Barbian K."/>
            <person name="Babar A."/>
            <person name="Rosenke K."/>
        </authorList>
    </citation>
    <scope>NUCLEOTIDE SEQUENCE</scope>
    <source>
        <strain evidence="8">86</strain>
    </source>
</reference>
<name>A0A212JLL1_9DELT</name>
<dbReference type="Pfam" id="PF02588">
    <property type="entry name" value="YitT_membrane"/>
    <property type="match status" value="1"/>
</dbReference>
<dbReference type="Pfam" id="PF10035">
    <property type="entry name" value="DUF2179"/>
    <property type="match status" value="1"/>
</dbReference>
<keyword evidence="5 6" id="KW-0472">Membrane</keyword>
<feature type="transmembrane region" description="Helical" evidence="6">
    <location>
        <begin position="62"/>
        <end position="80"/>
    </location>
</feature>
<comment type="subcellular location">
    <subcellularLocation>
        <location evidence="1">Cell membrane</location>
        <topology evidence="1">Multi-pass membrane protein</topology>
    </subcellularLocation>
</comment>
<dbReference type="PANTHER" id="PTHR33545">
    <property type="entry name" value="UPF0750 MEMBRANE PROTEIN YITT-RELATED"/>
    <property type="match status" value="1"/>
</dbReference>
<gene>
    <name evidence="8" type="ORF">KL86DPRO_11764</name>
</gene>
<keyword evidence="2" id="KW-1003">Cell membrane</keyword>
<organism evidence="8">
    <name type="scientific">uncultured delta proteobacterium</name>
    <dbReference type="NCBI Taxonomy" id="34034"/>
    <lineage>
        <taxon>Bacteria</taxon>
        <taxon>Deltaproteobacteria</taxon>
        <taxon>environmental samples</taxon>
    </lineage>
</organism>